<reference evidence="2" key="1">
    <citation type="journal article" date="2021" name="Genome Biol. Evol.">
        <title>A High-Quality Reference Genome for a Parasitic Bivalve with Doubly Uniparental Inheritance (Bivalvia: Unionida).</title>
        <authorList>
            <person name="Smith C.H."/>
        </authorList>
    </citation>
    <scope>NUCLEOTIDE SEQUENCE</scope>
    <source>
        <strain evidence="2">CHS0354</strain>
    </source>
</reference>
<feature type="compositionally biased region" description="Polar residues" evidence="1">
    <location>
        <begin position="127"/>
        <end position="139"/>
    </location>
</feature>
<reference evidence="2" key="3">
    <citation type="submission" date="2023-05" db="EMBL/GenBank/DDBJ databases">
        <authorList>
            <person name="Smith C.H."/>
        </authorList>
    </citation>
    <scope>NUCLEOTIDE SEQUENCE</scope>
    <source>
        <strain evidence="2">CHS0354</strain>
        <tissue evidence="2">Mantle</tissue>
    </source>
</reference>
<comment type="caution">
    <text evidence="2">The sequence shown here is derived from an EMBL/GenBank/DDBJ whole genome shotgun (WGS) entry which is preliminary data.</text>
</comment>
<sequence length="181" mass="20673">MPRNLVPDSNKTYRTATTKPFSTETLVPTMLSGKVRKRINAENGWKSLPERNNSLSSRLRDSALSMVIKQAKLTSWNNYCSTLNHYTPTREVCVKIKAINLKASILTPRLAGTQRNREHAEMAAHFSQASSDQNNHPDFTTQTQQVETAYPHPDTKHNEQDAPLNDHFTVYEWTQALRHKI</sequence>
<evidence type="ECO:0000313" key="3">
    <source>
        <dbReference type="Proteomes" id="UP001195483"/>
    </source>
</evidence>
<dbReference type="Proteomes" id="UP001195483">
    <property type="component" value="Unassembled WGS sequence"/>
</dbReference>
<evidence type="ECO:0000313" key="2">
    <source>
        <dbReference type="EMBL" id="KAK3590827.1"/>
    </source>
</evidence>
<organism evidence="2 3">
    <name type="scientific">Potamilus streckersoni</name>
    <dbReference type="NCBI Taxonomy" id="2493646"/>
    <lineage>
        <taxon>Eukaryota</taxon>
        <taxon>Metazoa</taxon>
        <taxon>Spiralia</taxon>
        <taxon>Lophotrochozoa</taxon>
        <taxon>Mollusca</taxon>
        <taxon>Bivalvia</taxon>
        <taxon>Autobranchia</taxon>
        <taxon>Heteroconchia</taxon>
        <taxon>Palaeoheterodonta</taxon>
        <taxon>Unionida</taxon>
        <taxon>Unionoidea</taxon>
        <taxon>Unionidae</taxon>
        <taxon>Ambleminae</taxon>
        <taxon>Lampsilini</taxon>
        <taxon>Potamilus</taxon>
    </lineage>
</organism>
<name>A0AAE0SF00_9BIVA</name>
<feature type="region of interest" description="Disordered" evidence="1">
    <location>
        <begin position="114"/>
        <end position="139"/>
    </location>
</feature>
<protein>
    <submittedName>
        <fullName evidence="2">Uncharacterized protein</fullName>
    </submittedName>
</protein>
<gene>
    <name evidence="2" type="ORF">CHS0354_012421</name>
</gene>
<evidence type="ECO:0000256" key="1">
    <source>
        <dbReference type="SAM" id="MobiDB-lite"/>
    </source>
</evidence>
<dbReference type="AlphaFoldDB" id="A0AAE0SF00"/>
<proteinExistence type="predicted"/>
<keyword evidence="3" id="KW-1185">Reference proteome</keyword>
<accession>A0AAE0SF00</accession>
<dbReference type="EMBL" id="JAEAOA010000751">
    <property type="protein sequence ID" value="KAK3590827.1"/>
    <property type="molecule type" value="Genomic_DNA"/>
</dbReference>
<reference evidence="2" key="2">
    <citation type="journal article" date="2021" name="Genome Biol. Evol.">
        <title>Developing a high-quality reference genome for a parasitic bivalve with doubly uniparental inheritance (Bivalvia: Unionida).</title>
        <authorList>
            <person name="Smith C.H."/>
        </authorList>
    </citation>
    <scope>NUCLEOTIDE SEQUENCE</scope>
    <source>
        <strain evidence="2">CHS0354</strain>
        <tissue evidence="2">Mantle</tissue>
    </source>
</reference>